<feature type="transmembrane region" description="Helical" evidence="8">
    <location>
        <begin position="31"/>
        <end position="50"/>
    </location>
</feature>
<feature type="transmembrane region" description="Helical" evidence="8">
    <location>
        <begin position="71"/>
        <end position="92"/>
    </location>
</feature>
<dbReference type="AlphaFoldDB" id="A0AA45WQY4"/>
<name>A0AA45WQY4_9BACL</name>
<keyword evidence="7 8" id="KW-0472">Membrane</keyword>
<keyword evidence="10" id="KW-1185">Reference proteome</keyword>
<gene>
    <name evidence="9" type="ORF">SAMN06265361_10610</name>
</gene>
<dbReference type="GO" id="GO:0008360">
    <property type="term" value="P:regulation of cell shape"/>
    <property type="evidence" value="ECO:0007669"/>
    <property type="project" value="UniProtKB-KW"/>
</dbReference>
<reference evidence="9" key="1">
    <citation type="submission" date="2017-05" db="EMBL/GenBank/DDBJ databases">
        <authorList>
            <person name="Varghese N."/>
            <person name="Submissions S."/>
        </authorList>
    </citation>
    <scope>NUCLEOTIDE SEQUENCE</scope>
    <source>
        <strain evidence="9">DSM 45262</strain>
    </source>
</reference>
<evidence type="ECO:0000313" key="9">
    <source>
        <dbReference type="EMBL" id="SMP27897.1"/>
    </source>
</evidence>
<evidence type="ECO:0000256" key="8">
    <source>
        <dbReference type="SAM" id="Phobius"/>
    </source>
</evidence>
<accession>A0AA45WQY4</accession>
<dbReference type="NCBIfam" id="TIGR03426">
    <property type="entry name" value="shape_MreD"/>
    <property type="match status" value="1"/>
</dbReference>
<dbReference type="GO" id="GO:0005886">
    <property type="term" value="C:plasma membrane"/>
    <property type="evidence" value="ECO:0007669"/>
    <property type="project" value="UniProtKB-SubCell"/>
</dbReference>
<dbReference type="Proteomes" id="UP001157946">
    <property type="component" value="Unassembled WGS sequence"/>
</dbReference>
<feature type="transmembrane region" description="Helical" evidence="8">
    <location>
        <begin position="131"/>
        <end position="154"/>
    </location>
</feature>
<keyword evidence="5" id="KW-0133">Cell shape</keyword>
<keyword evidence="6 8" id="KW-1133">Transmembrane helix</keyword>
<sequence length="176" mass="20146">MKKGFVAFLLILFLLEGSVFQLLLPQAWGSTFVVIPQLVVSGIIVISLYLPKRYVLMFAFSFGLLHDIVYGPAWGVTAFTLAAVAYGTYLLANHFPPFVWIVGVAIVLGQCCYTLLVYGWYRLFGFTNMPFLFSFMTHIVPTLVFNAISAYPIFRFIHYVYMKKRNRQVVFDTIIR</sequence>
<evidence type="ECO:0000256" key="4">
    <source>
        <dbReference type="ARBA" id="ARBA00022692"/>
    </source>
</evidence>
<comment type="subcellular location">
    <subcellularLocation>
        <location evidence="1">Cell membrane</location>
        <topology evidence="1">Multi-pass membrane protein</topology>
    </subcellularLocation>
</comment>
<protein>
    <submittedName>
        <fullName evidence="9">Rod shape-determining protein MreD</fullName>
    </submittedName>
</protein>
<comment type="caution">
    <text evidence="9">The sequence shown here is derived from an EMBL/GenBank/DDBJ whole genome shotgun (WGS) entry which is preliminary data.</text>
</comment>
<organism evidence="9 10">
    <name type="scientific">Laceyella tengchongensis</name>
    <dbReference type="NCBI Taxonomy" id="574699"/>
    <lineage>
        <taxon>Bacteria</taxon>
        <taxon>Bacillati</taxon>
        <taxon>Bacillota</taxon>
        <taxon>Bacilli</taxon>
        <taxon>Bacillales</taxon>
        <taxon>Thermoactinomycetaceae</taxon>
        <taxon>Laceyella</taxon>
    </lineage>
</organism>
<keyword evidence="3" id="KW-1003">Cell membrane</keyword>
<evidence type="ECO:0000256" key="1">
    <source>
        <dbReference type="ARBA" id="ARBA00004651"/>
    </source>
</evidence>
<evidence type="ECO:0000313" key="10">
    <source>
        <dbReference type="Proteomes" id="UP001157946"/>
    </source>
</evidence>
<proteinExistence type="inferred from homology"/>
<evidence type="ECO:0000256" key="3">
    <source>
        <dbReference type="ARBA" id="ARBA00022475"/>
    </source>
</evidence>
<feature type="transmembrane region" description="Helical" evidence="8">
    <location>
        <begin position="98"/>
        <end position="119"/>
    </location>
</feature>
<evidence type="ECO:0000256" key="2">
    <source>
        <dbReference type="ARBA" id="ARBA00007776"/>
    </source>
</evidence>
<dbReference type="InterPro" id="IPR007227">
    <property type="entry name" value="Cell_shape_determining_MreD"/>
</dbReference>
<evidence type="ECO:0000256" key="6">
    <source>
        <dbReference type="ARBA" id="ARBA00022989"/>
    </source>
</evidence>
<evidence type="ECO:0000256" key="7">
    <source>
        <dbReference type="ARBA" id="ARBA00023136"/>
    </source>
</evidence>
<dbReference type="EMBL" id="FXTU01000006">
    <property type="protein sequence ID" value="SMP27897.1"/>
    <property type="molecule type" value="Genomic_DNA"/>
</dbReference>
<dbReference type="RefSeq" id="WP_181352832.1">
    <property type="nucleotide sequence ID" value="NZ_FXTU01000006.1"/>
</dbReference>
<dbReference type="Pfam" id="PF04093">
    <property type="entry name" value="MreD"/>
    <property type="match status" value="1"/>
</dbReference>
<comment type="similarity">
    <text evidence="2">Belongs to the MreD family.</text>
</comment>
<keyword evidence="4 8" id="KW-0812">Transmembrane</keyword>
<evidence type="ECO:0000256" key="5">
    <source>
        <dbReference type="ARBA" id="ARBA00022960"/>
    </source>
</evidence>